<comment type="caution">
    <text evidence="1">The sequence shown here is derived from an EMBL/GenBank/DDBJ whole genome shotgun (WGS) entry which is preliminary data.</text>
</comment>
<organism evidence="1 2">
    <name type="scientific">Fusarium keratoplasticum</name>
    <dbReference type="NCBI Taxonomy" id="1328300"/>
    <lineage>
        <taxon>Eukaryota</taxon>
        <taxon>Fungi</taxon>
        <taxon>Dikarya</taxon>
        <taxon>Ascomycota</taxon>
        <taxon>Pezizomycotina</taxon>
        <taxon>Sordariomycetes</taxon>
        <taxon>Hypocreomycetidae</taxon>
        <taxon>Hypocreales</taxon>
        <taxon>Nectriaceae</taxon>
        <taxon>Fusarium</taxon>
        <taxon>Fusarium solani species complex</taxon>
    </lineage>
</organism>
<accession>A0ACC0QGR8</accession>
<protein>
    <submittedName>
        <fullName evidence="1">MFS domain-containing protein</fullName>
    </submittedName>
</protein>
<proteinExistence type="predicted"/>
<sequence length="523" mass="56693">MPAWKYAFSLSLEEVKNATPPGTVQLIGHQETENGHVVDEVRKLPQPSPDPADPLNWTLLRKSMVLATASLYAFVANFTSSCIAPALQLWSITFSNDHRSFAQLTYLIAVHVLFLGTANIWWVPLANVFGRRPVMILATLVMTLASVWCAIASSYNSLIAARIFQAIGGAAADTVAPALLGDIYFVDERGRALAVYTIFLCTGPLVGGIAGGYIGFDLGWDYIFWICTGLSGACFVASMLFVPETLYSRIAPTDSNGQSDNISVKETTATRLENADPESYPSYTIARTLALHRPRGKLLPQFLRPWLTLKFPAVWVVMLHYAGLVGGVAAISVVGIQLVASPPYLWGANAGLLQIGALIGSLLALLYTYISSDSGLKRRAKHETNGLAEAEDRLPAMFPCLAIATAGFLVFGFCGQHPSQHGWVGLEVGFGMLAFGLMQIPSIGFTYIIDSYETLAADCFVIVAILRSIISFAWTFFVAEWVEKKGAAEAFGIFGLLMGIFALLTVPLWKYGKRIRIATAALV</sequence>
<gene>
    <name evidence="1" type="ORF">NCS57_01332300</name>
</gene>
<name>A0ACC0QGR8_9HYPO</name>
<evidence type="ECO:0000313" key="2">
    <source>
        <dbReference type="Proteomes" id="UP001065298"/>
    </source>
</evidence>
<reference evidence="1" key="1">
    <citation type="submission" date="2022-06" db="EMBL/GenBank/DDBJ databases">
        <title>Fusarium solani species complex genomes reveal bases of compartmentalisation and animal pathogenesis.</title>
        <authorList>
            <person name="Tsai I.J."/>
        </authorList>
    </citation>
    <scope>NUCLEOTIDE SEQUENCE</scope>
    <source>
        <strain evidence="1">Fu6.1</strain>
    </source>
</reference>
<evidence type="ECO:0000313" key="1">
    <source>
        <dbReference type="EMBL" id="KAI8652675.1"/>
    </source>
</evidence>
<keyword evidence="2" id="KW-1185">Reference proteome</keyword>
<dbReference type="EMBL" id="CM046513">
    <property type="protein sequence ID" value="KAI8652675.1"/>
    <property type="molecule type" value="Genomic_DNA"/>
</dbReference>
<dbReference type="Proteomes" id="UP001065298">
    <property type="component" value="Chromosome 11"/>
</dbReference>